<keyword evidence="2" id="KW-1185">Reference proteome</keyword>
<comment type="caution">
    <text evidence="1">The sequence shown here is derived from an EMBL/GenBank/DDBJ whole genome shotgun (WGS) entry which is preliminary data.</text>
</comment>
<proteinExistence type="predicted"/>
<evidence type="ECO:0000313" key="1">
    <source>
        <dbReference type="EMBL" id="TPG61499.1"/>
    </source>
</evidence>
<organism evidence="1 2">
    <name type="scientific">Ewingella americana</name>
    <dbReference type="NCBI Taxonomy" id="41202"/>
    <lineage>
        <taxon>Bacteria</taxon>
        <taxon>Pseudomonadati</taxon>
        <taxon>Pseudomonadota</taxon>
        <taxon>Gammaproteobacteria</taxon>
        <taxon>Enterobacterales</taxon>
        <taxon>Yersiniaceae</taxon>
        <taxon>Ewingella</taxon>
    </lineage>
</organism>
<dbReference type="EMBL" id="RCZD01000006">
    <property type="protein sequence ID" value="TPG61499.1"/>
    <property type="molecule type" value="Genomic_DNA"/>
</dbReference>
<sequence>MAKQLAVIGLALLAVFTAGWKVGDWYRDSLDLVINRAATVAGDKARIESQEIGRQSARALEDKLEALKHAQPVEIRTELVKPVFTNECVSDDFVRMYNAAAESAERTLSRKSVNEMPGTITAP</sequence>
<dbReference type="Proteomes" id="UP000317663">
    <property type="component" value="Unassembled WGS sequence"/>
</dbReference>
<protein>
    <submittedName>
        <fullName evidence="1">Uncharacterized protein</fullName>
    </submittedName>
</protein>
<dbReference type="AlphaFoldDB" id="A0A502GH72"/>
<name>A0A502GH72_9GAMM</name>
<gene>
    <name evidence="1" type="ORF">EAH77_12725</name>
</gene>
<accession>A0A502GH72</accession>
<dbReference type="RefSeq" id="WP_140473178.1">
    <property type="nucleotide sequence ID" value="NZ_RCZD01000006.1"/>
</dbReference>
<reference evidence="1 2" key="1">
    <citation type="journal article" date="2019" name="Environ. Microbiol.">
        <title>Species interactions and distinct microbial communities in high Arctic permafrost affected cryosols are associated with the CH4 and CO2 gas fluxes.</title>
        <authorList>
            <person name="Altshuler I."/>
            <person name="Hamel J."/>
            <person name="Turney S."/>
            <person name="Magnuson E."/>
            <person name="Levesque R."/>
            <person name="Greer C."/>
            <person name="Whyte L.G."/>
        </authorList>
    </citation>
    <scope>NUCLEOTIDE SEQUENCE [LARGE SCALE GENOMIC DNA]</scope>
    <source>
        <strain evidence="1 2">E4</strain>
    </source>
</reference>
<dbReference type="OrthoDB" id="6610193at2"/>
<evidence type="ECO:0000313" key="2">
    <source>
        <dbReference type="Proteomes" id="UP000317663"/>
    </source>
</evidence>